<sequence>MRHAILLPVALLAGTGIARQAPPTFQPTAAQTALQAKARAAGATALAATAAPGGGMILHGSVEGRRFVLTIPSNWTGETVLFGQGYALPGTPPSVPTDPLAKDPGGGLFKHLYAQGIASGIAAVDKNGIATETATRNTMRLRALAAKLGAKRFYAVGGSMGGNIVLSLIENHPNAFSGAVAMCGVTQGWLTMFRQLADMRGAYDVLTAGTPYALPGGKDLTRSALPIVPPPGDPTSGEAFREAQKMKLLSPILALFLAAKANPQGPEARIIRQMAAIGGFAPDPAALGAPISSAALGMDDIRATMGGLPIGNRDTVYAPPEMDAAQAADFNRRMQRYDADPRAVAYARRWHEATGRFRIPLVTVHQTIDSLVPFAQTQGLGRIAAAAGNSARLAQYAVPPTTIPLPGGLTGYTHCGFTPAQNIAAFDAMRSWVRTGRRPAADAVR</sequence>
<dbReference type="InterPro" id="IPR029058">
    <property type="entry name" value="AB_hydrolase_fold"/>
</dbReference>
<protein>
    <recommendedName>
        <fullName evidence="2">AB hydrolase-1 domain-containing protein</fullName>
    </recommendedName>
</protein>
<comment type="caution">
    <text evidence="3">The sequence shown here is derived from an EMBL/GenBank/DDBJ whole genome shotgun (WGS) entry which is preliminary data.</text>
</comment>
<evidence type="ECO:0000313" key="4">
    <source>
        <dbReference type="Proteomes" id="UP000076609"/>
    </source>
</evidence>
<reference evidence="4" key="1">
    <citation type="submission" date="2016-01" db="EMBL/GenBank/DDBJ databases">
        <title>Draft genome of Chromobacterium sp. F49.</title>
        <authorList>
            <person name="Hong K.W."/>
        </authorList>
    </citation>
    <scope>NUCLEOTIDE SEQUENCE [LARGE SCALE GENOMIC DNA]</scope>
    <source>
        <strain evidence="4">CN3</strain>
    </source>
</reference>
<proteinExistence type="predicted"/>
<accession>A0ABR5YC76</accession>
<keyword evidence="4" id="KW-1185">Reference proteome</keyword>
<dbReference type="Proteomes" id="UP000076609">
    <property type="component" value="Unassembled WGS sequence"/>
</dbReference>
<dbReference type="InterPro" id="IPR000073">
    <property type="entry name" value="AB_hydrolase_1"/>
</dbReference>
<dbReference type="Pfam" id="PF00561">
    <property type="entry name" value="Abhydrolase_1"/>
    <property type="match status" value="1"/>
</dbReference>
<dbReference type="Gene3D" id="3.40.50.1820">
    <property type="entry name" value="alpha/beta hydrolase"/>
    <property type="match status" value="1"/>
</dbReference>
<evidence type="ECO:0000256" key="1">
    <source>
        <dbReference type="SAM" id="SignalP"/>
    </source>
</evidence>
<feature type="domain" description="AB hydrolase-1" evidence="2">
    <location>
        <begin position="143"/>
        <end position="211"/>
    </location>
</feature>
<name>A0ABR5YC76_9SPHN</name>
<organism evidence="3 4">
    <name type="scientific">Sphingomonas hankookensis</name>
    <dbReference type="NCBI Taxonomy" id="563996"/>
    <lineage>
        <taxon>Bacteria</taxon>
        <taxon>Pseudomonadati</taxon>
        <taxon>Pseudomonadota</taxon>
        <taxon>Alphaproteobacteria</taxon>
        <taxon>Sphingomonadales</taxon>
        <taxon>Sphingomonadaceae</taxon>
        <taxon>Sphingomonas</taxon>
    </lineage>
</organism>
<evidence type="ECO:0000313" key="3">
    <source>
        <dbReference type="EMBL" id="KZE15019.1"/>
    </source>
</evidence>
<dbReference type="SUPFAM" id="SSF53474">
    <property type="entry name" value="alpha/beta-Hydrolases"/>
    <property type="match status" value="1"/>
</dbReference>
<feature type="signal peptide" evidence="1">
    <location>
        <begin position="1"/>
        <end position="20"/>
    </location>
</feature>
<feature type="chain" id="PRO_5045755273" description="AB hydrolase-1 domain-containing protein" evidence="1">
    <location>
        <begin position="21"/>
        <end position="445"/>
    </location>
</feature>
<evidence type="ECO:0000259" key="2">
    <source>
        <dbReference type="Pfam" id="PF00561"/>
    </source>
</evidence>
<dbReference type="EMBL" id="LQQO01000014">
    <property type="protein sequence ID" value="KZE15019.1"/>
    <property type="molecule type" value="Genomic_DNA"/>
</dbReference>
<keyword evidence="1" id="KW-0732">Signal</keyword>
<gene>
    <name evidence="3" type="ORF">AVT10_14295</name>
</gene>